<comment type="caution">
    <text evidence="1">The sequence shown here is derived from an EMBL/GenBank/DDBJ whole genome shotgun (WGS) entry which is preliminary data.</text>
</comment>
<dbReference type="Proteomes" id="UP000179786">
    <property type="component" value="Unassembled WGS sequence"/>
</dbReference>
<dbReference type="STRING" id="1859457.BET10_16310"/>
<dbReference type="SUPFAM" id="SSF49354">
    <property type="entry name" value="PapD-like"/>
    <property type="match status" value="1"/>
</dbReference>
<dbReference type="RefSeq" id="WP_070986314.1">
    <property type="nucleotide sequence ID" value="NZ_MKJU01000028.1"/>
</dbReference>
<reference evidence="1 2" key="1">
    <citation type="submission" date="2016-09" db="EMBL/GenBank/DDBJ databases">
        <title>Pseudoalteromonas amylolytica sp. nov., isolated from the surface seawater.</title>
        <authorList>
            <person name="Wu Y.-H."/>
            <person name="Cheng H."/>
            <person name="Jin X.-B."/>
            <person name="Wang C.-S."/>
            <person name="Xu X.-W."/>
        </authorList>
    </citation>
    <scope>NUCLEOTIDE SEQUENCE [LARGE SCALE GENOMIC DNA]</scope>
    <source>
        <strain evidence="1 2">JW1</strain>
    </source>
</reference>
<proteinExistence type="predicted"/>
<sequence length="252" mass="29079">MKLVLNACFVTFIILFFAVIPNANANNFKLNKSRIVFEQDDRRAELKIYNESNRLQSYRILLTEMEMNQEGNLVPVEEYTYSAKQYLRVGPRIVRDIPPNSFARIKLIKKGVKERGEFRSHLLIEAIKTEVAKQVAGVFIQPNIKYVIPVFVRNYPDEEKASVVLEKHFVDKNTKTLSLTFKREGLGSYSGNLVVKDMSGKELYRVNQVSIYPELQRRTFNTTISADESKQPLSVVFESLEQGNEIQFQSNI</sequence>
<evidence type="ECO:0000313" key="1">
    <source>
        <dbReference type="EMBL" id="OHU89687.1"/>
    </source>
</evidence>
<organism evidence="1 2">
    <name type="scientific">Pseudoalteromonas amylolytica</name>
    <dbReference type="NCBI Taxonomy" id="1859457"/>
    <lineage>
        <taxon>Bacteria</taxon>
        <taxon>Pseudomonadati</taxon>
        <taxon>Pseudomonadota</taxon>
        <taxon>Gammaproteobacteria</taxon>
        <taxon>Alteromonadales</taxon>
        <taxon>Pseudoalteromonadaceae</taxon>
        <taxon>Pseudoalteromonas</taxon>
    </lineage>
</organism>
<gene>
    <name evidence="1" type="ORF">BET10_16310</name>
</gene>
<dbReference type="InterPro" id="IPR008962">
    <property type="entry name" value="PapD-like_sf"/>
</dbReference>
<dbReference type="EMBL" id="MKJU01000028">
    <property type="protein sequence ID" value="OHU89687.1"/>
    <property type="molecule type" value="Genomic_DNA"/>
</dbReference>
<name>A0A1S1MT73_9GAMM</name>
<accession>A0A1S1MT73</accession>
<keyword evidence="2" id="KW-1185">Reference proteome</keyword>
<evidence type="ECO:0000313" key="2">
    <source>
        <dbReference type="Proteomes" id="UP000179786"/>
    </source>
</evidence>
<dbReference type="AlphaFoldDB" id="A0A1S1MT73"/>
<evidence type="ECO:0008006" key="3">
    <source>
        <dbReference type="Google" id="ProtNLM"/>
    </source>
</evidence>
<dbReference type="OrthoDB" id="6285028at2"/>
<protein>
    <recommendedName>
        <fullName evidence="3">Pili assembly chaperone N-terminal domain-containing protein</fullName>
    </recommendedName>
</protein>